<dbReference type="RefSeq" id="WP_168917323.1">
    <property type="nucleotide sequence ID" value="NZ_CP050804.1"/>
</dbReference>
<dbReference type="GO" id="GO:0005737">
    <property type="term" value="C:cytoplasm"/>
    <property type="evidence" value="ECO:0007669"/>
    <property type="project" value="TreeGrafter"/>
</dbReference>
<dbReference type="PANTHER" id="PTHR45663:SF11">
    <property type="entry name" value="GEO12009P1"/>
    <property type="match status" value="1"/>
</dbReference>
<dbReference type="Gene3D" id="3.40.30.10">
    <property type="entry name" value="Glutaredoxin"/>
    <property type="match status" value="1"/>
</dbReference>
<dbReference type="InterPro" id="IPR011990">
    <property type="entry name" value="TPR-like_helical_dom_sf"/>
</dbReference>
<dbReference type="KEGG" id="arca:HC352_01835"/>
<dbReference type="Pfam" id="PF00085">
    <property type="entry name" value="Thioredoxin"/>
    <property type="match status" value="1"/>
</dbReference>
<evidence type="ECO:0000313" key="4">
    <source>
        <dbReference type="EMBL" id="QJC21382.1"/>
    </source>
</evidence>
<dbReference type="InterPro" id="IPR013766">
    <property type="entry name" value="Thioredoxin_domain"/>
</dbReference>
<comment type="similarity">
    <text evidence="1">Belongs to the thioredoxin family.</text>
</comment>
<accession>A0A6H2EKZ2</accession>
<dbReference type="Proteomes" id="UP000502298">
    <property type="component" value="Chromosome"/>
</dbReference>
<dbReference type="AlphaFoldDB" id="A0A6H2EKZ2"/>
<proteinExistence type="inferred from homology"/>
<evidence type="ECO:0000256" key="1">
    <source>
        <dbReference type="ARBA" id="ARBA00008987"/>
    </source>
</evidence>
<dbReference type="GO" id="GO:0006950">
    <property type="term" value="P:response to stress"/>
    <property type="evidence" value="ECO:0007669"/>
    <property type="project" value="UniProtKB-ARBA"/>
</dbReference>
<keyword evidence="2" id="KW-0676">Redox-active center</keyword>
<dbReference type="Pfam" id="PF14561">
    <property type="entry name" value="TPR_20"/>
    <property type="match status" value="1"/>
</dbReference>
<dbReference type="Gene3D" id="1.25.40.10">
    <property type="entry name" value="Tetratricopeptide repeat domain"/>
    <property type="match status" value="1"/>
</dbReference>
<gene>
    <name evidence="4" type="ORF">HC352_01835</name>
</gene>
<dbReference type="PANTHER" id="PTHR45663">
    <property type="entry name" value="GEO12009P1"/>
    <property type="match status" value="1"/>
</dbReference>
<reference evidence="4 5" key="1">
    <citation type="submission" date="2020-03" db="EMBL/GenBank/DDBJ databases">
        <title>Complete genome of Arcanobacterium buesumensis sp. nov. strain 2701.</title>
        <authorList>
            <person name="Borowiak M."/>
            <person name="Alssahen M."/>
            <person name="Laemmler C."/>
            <person name="Malorny B."/>
            <person name="Hassan A."/>
            <person name="Prenger-Berninghoff E."/>
            <person name="Ploetz M."/>
            <person name="Abdulmawjood A."/>
        </authorList>
    </citation>
    <scope>NUCLEOTIDE SEQUENCE [LARGE SCALE GENOMIC DNA]</scope>
    <source>
        <strain evidence="4 5">2701</strain>
    </source>
</reference>
<dbReference type="InterPro" id="IPR036249">
    <property type="entry name" value="Thioredoxin-like_sf"/>
</dbReference>
<organism evidence="4 5">
    <name type="scientific">Arcanobacterium buesumense</name>
    <dbReference type="NCBI Taxonomy" id="2722751"/>
    <lineage>
        <taxon>Bacteria</taxon>
        <taxon>Bacillati</taxon>
        <taxon>Actinomycetota</taxon>
        <taxon>Actinomycetes</taxon>
        <taxon>Actinomycetales</taxon>
        <taxon>Actinomycetaceae</taxon>
        <taxon>Arcanobacterium</taxon>
    </lineage>
</organism>
<feature type="domain" description="Thioredoxin" evidence="3">
    <location>
        <begin position="38"/>
        <end position="140"/>
    </location>
</feature>
<dbReference type="EMBL" id="CP050804">
    <property type="protein sequence ID" value="QJC21382.1"/>
    <property type="molecule type" value="Genomic_DNA"/>
</dbReference>
<evidence type="ECO:0000256" key="2">
    <source>
        <dbReference type="ARBA" id="ARBA00023284"/>
    </source>
</evidence>
<keyword evidence="5" id="KW-1185">Reference proteome</keyword>
<dbReference type="SUPFAM" id="SSF52833">
    <property type="entry name" value="Thioredoxin-like"/>
    <property type="match status" value="1"/>
</dbReference>
<sequence>MSMPGFGGVVDLSTLAPKTPSPAQPQPETSSLIPGPFVLDVTEANLEQTLQTSMSLPVIFVFSAPESEHATTLVTQLTAIVEGYQGRIQLAVVDAAAQRAVAGAFGVNAVPTAIAMLQGQPVPLFQGLPDQASLKATIDKLLEASNQYGLTGQLDGDPNGTAPEPEIPPLHKEGLAALEAGDLAGAHKAYSTALKENPADADAKVALHQVELLQRVKAINPQGSALGAQSILHSAASAPLTEVDIHLSAADLELSFGDAPAAFARLLEVIKATSGSERDQARSRLLDLFDVVGQHSQLVIDTRKALTNALF</sequence>
<protein>
    <submittedName>
        <fullName evidence="4">Tetratricopeptide repeat protein</fullName>
    </submittedName>
</protein>
<evidence type="ECO:0000259" key="3">
    <source>
        <dbReference type="Pfam" id="PF00085"/>
    </source>
</evidence>
<name>A0A6H2EKZ2_9ACTO</name>
<dbReference type="GO" id="GO:0015035">
    <property type="term" value="F:protein-disulfide reductase activity"/>
    <property type="evidence" value="ECO:0007669"/>
    <property type="project" value="TreeGrafter"/>
</dbReference>
<evidence type="ECO:0000313" key="5">
    <source>
        <dbReference type="Proteomes" id="UP000502298"/>
    </source>
</evidence>